<sequence length="257" mass="26947">MSDPLIRSTPGALLRATIELLLSGVLARVVLPLLLGLLAAHSGALAYTLSAPLGAWPQLVITAWWLGTAVTLAMALASWLCARALGLPAVHHRAALGRGLLGSALQSAVFALLAVLATVAAWLWLPAVVSGVAGYAADRALDPYTSVPGVELLTGLLLYGGLQLVLGAWLWLPMLMLLIRARPGHALRRARRALYDGGWLDVLFVGPLLVLAALALVDFRLALAGLPLFSFWPALATRAVAESAGNPFQALARAADR</sequence>
<feature type="transmembrane region" description="Helical" evidence="1">
    <location>
        <begin position="199"/>
        <end position="223"/>
    </location>
</feature>
<dbReference type="KEGG" id="aeh:Mlg_1272"/>
<feature type="transmembrane region" description="Helical" evidence="1">
    <location>
        <begin position="61"/>
        <end position="82"/>
    </location>
</feature>
<evidence type="ECO:0000313" key="2">
    <source>
        <dbReference type="EMBL" id="ABI56621.1"/>
    </source>
</evidence>
<feature type="transmembrane region" description="Helical" evidence="1">
    <location>
        <begin position="103"/>
        <end position="125"/>
    </location>
</feature>
<dbReference type="Proteomes" id="UP000001962">
    <property type="component" value="Chromosome"/>
</dbReference>
<organism evidence="2 3">
    <name type="scientific">Alkalilimnicola ehrlichii (strain ATCC BAA-1101 / DSM 17681 / MLHE-1)</name>
    <dbReference type="NCBI Taxonomy" id="187272"/>
    <lineage>
        <taxon>Bacteria</taxon>
        <taxon>Pseudomonadati</taxon>
        <taxon>Pseudomonadota</taxon>
        <taxon>Gammaproteobacteria</taxon>
        <taxon>Chromatiales</taxon>
        <taxon>Ectothiorhodospiraceae</taxon>
        <taxon>Alkalilimnicola</taxon>
    </lineage>
</organism>
<proteinExistence type="predicted"/>
<dbReference type="RefSeq" id="WP_011629016.1">
    <property type="nucleotide sequence ID" value="NC_008340.1"/>
</dbReference>
<evidence type="ECO:0000256" key="1">
    <source>
        <dbReference type="SAM" id="Phobius"/>
    </source>
</evidence>
<accession>Q0A966</accession>
<evidence type="ECO:0000313" key="3">
    <source>
        <dbReference type="Proteomes" id="UP000001962"/>
    </source>
</evidence>
<gene>
    <name evidence="2" type="ordered locus">Mlg_1272</name>
</gene>
<reference evidence="3" key="1">
    <citation type="submission" date="2006-08" db="EMBL/GenBank/DDBJ databases">
        <title>Complete sequence of Alkalilimnicola ehrilichei MLHE-1.</title>
        <authorList>
            <person name="Copeland A."/>
            <person name="Lucas S."/>
            <person name="Lapidus A."/>
            <person name="Barry K."/>
            <person name="Detter J.C."/>
            <person name="Glavina del Rio T."/>
            <person name="Hammon N."/>
            <person name="Israni S."/>
            <person name="Dalin E."/>
            <person name="Tice H."/>
            <person name="Pitluck S."/>
            <person name="Sims D."/>
            <person name="Brettin T."/>
            <person name="Bruce D."/>
            <person name="Han C."/>
            <person name="Tapia R."/>
            <person name="Gilna P."/>
            <person name="Schmutz J."/>
            <person name="Larimer F."/>
            <person name="Land M."/>
            <person name="Hauser L."/>
            <person name="Kyrpides N."/>
            <person name="Mikhailova N."/>
            <person name="Oremland R.S."/>
            <person name="Hoeft S.E."/>
            <person name="Switzer-Blum J."/>
            <person name="Kulp T."/>
            <person name="King G."/>
            <person name="Tabita R."/>
            <person name="Witte B."/>
            <person name="Santini J.M."/>
            <person name="Basu P."/>
            <person name="Hollibaugh J.T."/>
            <person name="Xie G."/>
            <person name="Stolz J.F."/>
            <person name="Richardson P."/>
        </authorList>
    </citation>
    <scope>NUCLEOTIDE SEQUENCE [LARGE SCALE GENOMIC DNA]</scope>
    <source>
        <strain evidence="3">ATCC BAA-1101 / DSM 17681 / MLHE-1</strain>
    </source>
</reference>
<keyword evidence="1" id="KW-0472">Membrane</keyword>
<dbReference type="OrthoDB" id="9837705at2"/>
<protein>
    <submittedName>
        <fullName evidence="2">Uncharacterized protein</fullName>
    </submittedName>
</protein>
<dbReference type="AlphaFoldDB" id="Q0A966"/>
<name>Q0A966_ALKEH</name>
<feature type="transmembrane region" description="Helical" evidence="1">
    <location>
        <begin position="156"/>
        <end position="179"/>
    </location>
</feature>
<keyword evidence="1" id="KW-0812">Transmembrane</keyword>
<keyword evidence="1" id="KW-1133">Transmembrane helix</keyword>
<feature type="transmembrane region" description="Helical" evidence="1">
    <location>
        <begin position="20"/>
        <end position="41"/>
    </location>
</feature>
<keyword evidence="3" id="KW-1185">Reference proteome</keyword>
<dbReference type="EMBL" id="CP000453">
    <property type="protein sequence ID" value="ABI56621.1"/>
    <property type="molecule type" value="Genomic_DNA"/>
</dbReference>
<dbReference type="HOGENOM" id="CLU_1080275_0_0_6"/>